<name>A0AAE3M6A7_9BACT</name>
<evidence type="ECO:0000313" key="3">
    <source>
        <dbReference type="EMBL" id="MCW3787761.1"/>
    </source>
</evidence>
<sequence length="139" mass="15956">MEIHFYEKPGCINNTKQKRILAEKGYTVIAENILTYKWTAEKLETFMKDRPLKERFNMSAPRIKNGEVSIHDFDEQSAFEAMIKDPFLIKRPLIQYGEKFGCGFDSSLATDLIKGINVDALLQCPKMAENKNCDDLTSI</sequence>
<gene>
    <name evidence="3" type="ORF">OM075_14895</name>
</gene>
<organism evidence="3 4">
    <name type="scientific">Plebeiibacterium sediminum</name>
    <dbReference type="NCBI Taxonomy" id="2992112"/>
    <lineage>
        <taxon>Bacteria</taxon>
        <taxon>Pseudomonadati</taxon>
        <taxon>Bacteroidota</taxon>
        <taxon>Bacteroidia</taxon>
        <taxon>Marinilabiliales</taxon>
        <taxon>Marinilabiliaceae</taxon>
        <taxon>Plebeiibacterium</taxon>
    </lineage>
</organism>
<comment type="caution">
    <text evidence="3">The sequence shown here is derived from an EMBL/GenBank/DDBJ whole genome shotgun (WGS) entry which is preliminary data.</text>
</comment>
<dbReference type="PROSITE" id="PS51353">
    <property type="entry name" value="ARSC"/>
    <property type="match status" value="1"/>
</dbReference>
<dbReference type="Pfam" id="PF03960">
    <property type="entry name" value="ArsC"/>
    <property type="match status" value="1"/>
</dbReference>
<dbReference type="NCBIfam" id="TIGR01616">
    <property type="entry name" value="nitro_assoc"/>
    <property type="match status" value="1"/>
</dbReference>
<comment type="similarity">
    <text evidence="1 2">Belongs to the ArsC family.</text>
</comment>
<dbReference type="AlphaFoldDB" id="A0AAE3M6A7"/>
<dbReference type="Proteomes" id="UP001209229">
    <property type="component" value="Unassembled WGS sequence"/>
</dbReference>
<keyword evidence="4" id="KW-1185">Reference proteome</keyword>
<evidence type="ECO:0000256" key="1">
    <source>
        <dbReference type="ARBA" id="ARBA00007198"/>
    </source>
</evidence>
<accession>A0AAE3M6A7</accession>
<protein>
    <recommendedName>
        <fullName evidence="5">Nitrogenase-associated protein</fullName>
    </recommendedName>
</protein>
<dbReference type="InterPro" id="IPR006660">
    <property type="entry name" value="Arsenate_reductase-like"/>
</dbReference>
<proteinExistence type="inferred from homology"/>
<evidence type="ECO:0008006" key="5">
    <source>
        <dbReference type="Google" id="ProtNLM"/>
    </source>
</evidence>
<dbReference type="Gene3D" id="3.40.30.10">
    <property type="entry name" value="Glutaredoxin"/>
    <property type="match status" value="1"/>
</dbReference>
<dbReference type="InterPro" id="IPR006503">
    <property type="entry name" value="Nase-assoc"/>
</dbReference>
<dbReference type="EMBL" id="JAPDPJ010000036">
    <property type="protein sequence ID" value="MCW3787761.1"/>
    <property type="molecule type" value="Genomic_DNA"/>
</dbReference>
<evidence type="ECO:0000313" key="4">
    <source>
        <dbReference type="Proteomes" id="UP001209229"/>
    </source>
</evidence>
<dbReference type="PANTHER" id="PTHR30041:SF8">
    <property type="entry name" value="PROTEIN YFFB"/>
    <property type="match status" value="1"/>
</dbReference>
<reference evidence="3" key="1">
    <citation type="submission" date="2022-10" db="EMBL/GenBank/DDBJ databases">
        <authorList>
            <person name="Yu W.X."/>
        </authorList>
    </citation>
    <scope>NUCLEOTIDE SEQUENCE</scope>
    <source>
        <strain evidence="3">AAT</strain>
    </source>
</reference>
<dbReference type="PANTHER" id="PTHR30041">
    <property type="entry name" value="ARSENATE REDUCTASE"/>
    <property type="match status" value="1"/>
</dbReference>
<dbReference type="InterPro" id="IPR036249">
    <property type="entry name" value="Thioredoxin-like_sf"/>
</dbReference>
<dbReference type="RefSeq" id="WP_301191325.1">
    <property type="nucleotide sequence ID" value="NZ_JAPDPJ010000036.1"/>
</dbReference>
<evidence type="ECO:0000256" key="2">
    <source>
        <dbReference type="PROSITE-ProRule" id="PRU01282"/>
    </source>
</evidence>
<dbReference type="SUPFAM" id="SSF52833">
    <property type="entry name" value="Thioredoxin-like"/>
    <property type="match status" value="1"/>
</dbReference>